<keyword evidence="6" id="KW-1133">Transmembrane helix</keyword>
<dbReference type="InterPro" id="IPR036539">
    <property type="entry name" value="Cyt_c_oxidase_su7a_sf"/>
</dbReference>
<accession>A0A1B6L7K0</accession>
<dbReference type="PANTHER" id="PTHR10510">
    <property type="entry name" value="CYTOCHROME C OXIDASE POLYPEPTIDE 7A"/>
    <property type="match status" value="1"/>
</dbReference>
<dbReference type="GO" id="GO:0097250">
    <property type="term" value="P:mitochondrial respirasome assembly"/>
    <property type="evidence" value="ECO:0007669"/>
    <property type="project" value="TreeGrafter"/>
</dbReference>
<keyword evidence="5 6" id="KW-0472">Membrane</keyword>
<proteinExistence type="inferred from homology"/>
<keyword evidence="6" id="KW-0812">Transmembrane</keyword>
<gene>
    <name evidence="7" type="ORF">g.7179</name>
</gene>
<comment type="subcellular location">
    <subcellularLocation>
        <location evidence="1">Mitochondrion inner membrane</location>
    </subcellularLocation>
</comment>
<dbReference type="GO" id="GO:0002082">
    <property type="term" value="P:regulation of oxidative phosphorylation"/>
    <property type="evidence" value="ECO:0007669"/>
    <property type="project" value="TreeGrafter"/>
</dbReference>
<evidence type="ECO:0000313" key="7">
    <source>
        <dbReference type="EMBL" id="JAT19703.1"/>
    </source>
</evidence>
<evidence type="ECO:0000256" key="1">
    <source>
        <dbReference type="ARBA" id="ARBA00004273"/>
    </source>
</evidence>
<dbReference type="PANTHER" id="PTHR10510:SF11">
    <property type="entry name" value="CYTOCHROME C OXIDASE SUBUNIT 7A, MITOCHONDRIAL"/>
    <property type="match status" value="1"/>
</dbReference>
<dbReference type="GO" id="GO:0005743">
    <property type="term" value="C:mitochondrial inner membrane"/>
    <property type="evidence" value="ECO:0007669"/>
    <property type="project" value="UniProtKB-SubCell"/>
</dbReference>
<evidence type="ECO:0000256" key="3">
    <source>
        <dbReference type="ARBA" id="ARBA00022792"/>
    </source>
</evidence>
<protein>
    <submittedName>
        <fullName evidence="7">Uncharacterized protein</fullName>
    </submittedName>
</protein>
<keyword evidence="3" id="KW-0999">Mitochondrion inner membrane</keyword>
<dbReference type="EMBL" id="GEBQ01020274">
    <property type="protein sequence ID" value="JAT19703.1"/>
    <property type="molecule type" value="Transcribed_RNA"/>
</dbReference>
<dbReference type="SUPFAM" id="SSF81419">
    <property type="entry name" value="Mitochondrial cytochrome c oxidase subunit VIIa"/>
    <property type="match status" value="1"/>
</dbReference>
<dbReference type="InterPro" id="IPR003177">
    <property type="entry name" value="Cytc_oxidase_su7a_met"/>
</dbReference>
<evidence type="ECO:0000256" key="5">
    <source>
        <dbReference type="ARBA" id="ARBA00023136"/>
    </source>
</evidence>
<evidence type="ECO:0000256" key="2">
    <source>
        <dbReference type="ARBA" id="ARBA00009331"/>
    </source>
</evidence>
<dbReference type="GO" id="GO:0045277">
    <property type="term" value="C:respiratory chain complex IV"/>
    <property type="evidence" value="ECO:0007669"/>
    <property type="project" value="InterPro"/>
</dbReference>
<comment type="similarity">
    <text evidence="2">Belongs to the cytochrome c oxidase VIIa family.</text>
</comment>
<sequence length="99" mass="11344">MSLLMKRLRVLSRTPLQVYKTHLRWVGDKVHPGYARLRKIQARFQVDDGCPIHLKKGIADRILFGITAFAALSGIFLNFSLYYSLIFPAEKGSDDDDDF</sequence>
<reference evidence="7" key="1">
    <citation type="submission" date="2015-11" db="EMBL/GenBank/DDBJ databases">
        <title>De novo transcriptome assembly of four potential Pierce s Disease insect vectors from Arizona vineyards.</title>
        <authorList>
            <person name="Tassone E.E."/>
        </authorList>
    </citation>
    <scope>NUCLEOTIDE SEQUENCE</scope>
</reference>
<dbReference type="AlphaFoldDB" id="A0A1B6L7K0"/>
<keyword evidence="4" id="KW-0496">Mitochondrion</keyword>
<name>A0A1B6L7K0_9HEMI</name>
<feature type="transmembrane region" description="Helical" evidence="6">
    <location>
        <begin position="62"/>
        <end position="83"/>
    </location>
</feature>
<dbReference type="Gene3D" id="4.10.91.10">
    <property type="entry name" value="Cytochrome c oxidase, subunit VIIa"/>
    <property type="match status" value="1"/>
</dbReference>
<organism evidence="7">
    <name type="scientific">Graphocephala atropunctata</name>
    <dbReference type="NCBI Taxonomy" id="36148"/>
    <lineage>
        <taxon>Eukaryota</taxon>
        <taxon>Metazoa</taxon>
        <taxon>Ecdysozoa</taxon>
        <taxon>Arthropoda</taxon>
        <taxon>Hexapoda</taxon>
        <taxon>Insecta</taxon>
        <taxon>Pterygota</taxon>
        <taxon>Neoptera</taxon>
        <taxon>Paraneoptera</taxon>
        <taxon>Hemiptera</taxon>
        <taxon>Auchenorrhyncha</taxon>
        <taxon>Membracoidea</taxon>
        <taxon>Cicadellidae</taxon>
        <taxon>Cicadellinae</taxon>
        <taxon>Cicadellini</taxon>
        <taxon>Graphocephala</taxon>
    </lineage>
</organism>
<evidence type="ECO:0000256" key="4">
    <source>
        <dbReference type="ARBA" id="ARBA00023128"/>
    </source>
</evidence>
<evidence type="ECO:0000256" key="6">
    <source>
        <dbReference type="SAM" id="Phobius"/>
    </source>
</evidence>
<dbReference type="GO" id="GO:0006123">
    <property type="term" value="P:mitochondrial electron transport, cytochrome c to oxygen"/>
    <property type="evidence" value="ECO:0007669"/>
    <property type="project" value="InterPro"/>
</dbReference>